<dbReference type="Proteomes" id="UP000268233">
    <property type="component" value="Unassembled WGS sequence"/>
</dbReference>
<dbReference type="AlphaFoldDB" id="A0A495QR10"/>
<evidence type="ECO:0000313" key="2">
    <source>
        <dbReference type="Proteomes" id="UP000268233"/>
    </source>
</evidence>
<reference evidence="1 2" key="1">
    <citation type="submission" date="2018-10" db="EMBL/GenBank/DDBJ databases">
        <title>Genomic Encyclopedia of Archaeal and Bacterial Type Strains, Phase II (KMG-II): from individual species to whole genera.</title>
        <authorList>
            <person name="Goeker M."/>
        </authorList>
    </citation>
    <scope>NUCLEOTIDE SEQUENCE [LARGE SCALE GENOMIC DNA]</scope>
    <source>
        <strain evidence="1 2">DSM 11927</strain>
    </source>
</reference>
<proteinExistence type="predicted"/>
<evidence type="ECO:0008006" key="3">
    <source>
        <dbReference type="Google" id="ProtNLM"/>
    </source>
</evidence>
<keyword evidence="2" id="KW-1185">Reference proteome</keyword>
<dbReference type="GO" id="GO:0006355">
    <property type="term" value="P:regulation of DNA-templated transcription"/>
    <property type="evidence" value="ECO:0007669"/>
    <property type="project" value="InterPro"/>
</dbReference>
<accession>A0A495QR10</accession>
<comment type="caution">
    <text evidence="1">The sequence shown here is derived from an EMBL/GenBank/DDBJ whole genome shotgun (WGS) entry which is preliminary data.</text>
</comment>
<name>A0A495QR10_9EURY</name>
<gene>
    <name evidence="1" type="ORF">BDK61_4554</name>
</gene>
<dbReference type="SUPFAM" id="SSF47598">
    <property type="entry name" value="Ribbon-helix-helix"/>
    <property type="match status" value="1"/>
</dbReference>
<dbReference type="CDD" id="cd22231">
    <property type="entry name" value="RHH_NikR_HicB-like"/>
    <property type="match status" value="1"/>
</dbReference>
<dbReference type="InterPro" id="IPR010985">
    <property type="entry name" value="Ribbon_hlx_hlx"/>
</dbReference>
<sequence length="131" mass="14716">MVKSTVRFPESVMDHVEQMVAEGSFSSKSEFQRFAVEYVLSEVSEYEPEIVDFAEICAETINDGPPIQEAEPTTQSEHGFINTAARVRQLAMRENINTAAEYIDSQYPPTNPRSMLLEDLLTAYQDGSDSN</sequence>
<protein>
    <recommendedName>
        <fullName evidence="3">Transcriptional regulator</fullName>
    </recommendedName>
</protein>
<dbReference type="RefSeq" id="WP_121304676.1">
    <property type="nucleotide sequence ID" value="NZ_RBWW01000003.1"/>
</dbReference>
<dbReference type="EMBL" id="RBWW01000003">
    <property type="protein sequence ID" value="RKS75934.1"/>
    <property type="molecule type" value="Genomic_DNA"/>
</dbReference>
<evidence type="ECO:0000313" key="1">
    <source>
        <dbReference type="EMBL" id="RKS75934.1"/>
    </source>
</evidence>
<organism evidence="1 2">
    <name type="scientific">Haloarcula quadrata</name>
    <dbReference type="NCBI Taxonomy" id="182779"/>
    <lineage>
        <taxon>Archaea</taxon>
        <taxon>Methanobacteriati</taxon>
        <taxon>Methanobacteriota</taxon>
        <taxon>Stenosarchaea group</taxon>
        <taxon>Halobacteria</taxon>
        <taxon>Halobacteriales</taxon>
        <taxon>Haloarculaceae</taxon>
        <taxon>Haloarcula</taxon>
    </lineage>
</organism>